<proteinExistence type="predicted"/>
<sequence length="85" mass="9211">MDALQVLARRYHGTDDPTTTARMEPTVEEQELARAAFVSDPRELALLEAMLALPHCLAGLACAHHASPESKGHEPTTIYIVSSIS</sequence>
<evidence type="ECO:0000313" key="2">
    <source>
        <dbReference type="Proteomes" id="UP001163321"/>
    </source>
</evidence>
<evidence type="ECO:0000313" key="1">
    <source>
        <dbReference type="EMBL" id="KAI9920229.1"/>
    </source>
</evidence>
<gene>
    <name evidence="1" type="ORF">PsorP6_015928</name>
</gene>
<accession>A0ACC0WMZ1</accession>
<protein>
    <submittedName>
        <fullName evidence="1">Uncharacterized protein</fullName>
    </submittedName>
</protein>
<organism evidence="1 2">
    <name type="scientific">Peronosclerospora sorghi</name>
    <dbReference type="NCBI Taxonomy" id="230839"/>
    <lineage>
        <taxon>Eukaryota</taxon>
        <taxon>Sar</taxon>
        <taxon>Stramenopiles</taxon>
        <taxon>Oomycota</taxon>
        <taxon>Peronosporomycetes</taxon>
        <taxon>Peronosporales</taxon>
        <taxon>Peronosporaceae</taxon>
        <taxon>Peronosclerospora</taxon>
    </lineage>
</organism>
<dbReference type="Proteomes" id="UP001163321">
    <property type="component" value="Chromosome 10"/>
</dbReference>
<reference evidence="1 2" key="1">
    <citation type="journal article" date="2022" name="bioRxiv">
        <title>The genome of the oomycete Peronosclerospora sorghi, a cosmopolitan pathogen of maize and sorghum, is inflated with dispersed pseudogenes.</title>
        <authorList>
            <person name="Fletcher K."/>
            <person name="Martin F."/>
            <person name="Isakeit T."/>
            <person name="Cavanaugh K."/>
            <person name="Magill C."/>
            <person name="Michelmore R."/>
        </authorList>
    </citation>
    <scope>NUCLEOTIDE SEQUENCE [LARGE SCALE GENOMIC DNA]</scope>
    <source>
        <strain evidence="1">P6</strain>
    </source>
</reference>
<keyword evidence="2" id="KW-1185">Reference proteome</keyword>
<dbReference type="EMBL" id="CM047589">
    <property type="protein sequence ID" value="KAI9920229.1"/>
    <property type="molecule type" value="Genomic_DNA"/>
</dbReference>
<name>A0ACC0WMZ1_9STRA</name>
<comment type="caution">
    <text evidence="1">The sequence shown here is derived from an EMBL/GenBank/DDBJ whole genome shotgun (WGS) entry which is preliminary data.</text>
</comment>